<protein>
    <submittedName>
        <fullName evidence="2">Uncharacterized protein</fullName>
    </submittedName>
</protein>
<evidence type="ECO:0000313" key="3">
    <source>
        <dbReference type="Proteomes" id="UP000438429"/>
    </source>
</evidence>
<gene>
    <name evidence="2" type="ORF">F2P81_014079</name>
</gene>
<feature type="region of interest" description="Disordered" evidence="1">
    <location>
        <begin position="54"/>
        <end position="73"/>
    </location>
</feature>
<comment type="caution">
    <text evidence="2">The sequence shown here is derived from an EMBL/GenBank/DDBJ whole genome shotgun (WGS) entry which is preliminary data.</text>
</comment>
<sequence>MQSGINKVIHKAGTVIGRNLESFESVATSTQRTLLHLGLIDMAVNAGSCSPELAGLSDSPSNASNDGDDHDDVCPPSCHSSIRPSARLCRCRQHPIPPHPIPILVTISCDSRRRHEQVFQTSRQEWQRGIVSHWVTRRGSLRHFIKISTRFLAPNWLC</sequence>
<dbReference type="AlphaFoldDB" id="A0A6A4SIS5"/>
<accession>A0A6A4SIS5</accession>
<dbReference type="Proteomes" id="UP000438429">
    <property type="component" value="Unassembled WGS sequence"/>
</dbReference>
<name>A0A6A4SIS5_SCOMX</name>
<dbReference type="EMBL" id="VEVO01000012">
    <property type="protein sequence ID" value="KAF0034013.1"/>
    <property type="molecule type" value="Genomic_DNA"/>
</dbReference>
<reference evidence="2 3" key="1">
    <citation type="submission" date="2019-06" db="EMBL/GenBank/DDBJ databases">
        <title>Draft genomes of female and male turbot (Scophthalmus maximus).</title>
        <authorList>
            <person name="Xu H."/>
            <person name="Xu X.-W."/>
            <person name="Shao C."/>
            <person name="Chen S."/>
        </authorList>
    </citation>
    <scope>NUCLEOTIDE SEQUENCE [LARGE SCALE GENOMIC DNA]</scope>
    <source>
        <strain evidence="2">Ysfricsl-2016a</strain>
        <tissue evidence="2">Blood</tissue>
    </source>
</reference>
<proteinExistence type="predicted"/>
<evidence type="ECO:0000313" key="2">
    <source>
        <dbReference type="EMBL" id="KAF0034013.1"/>
    </source>
</evidence>
<organism evidence="2 3">
    <name type="scientific">Scophthalmus maximus</name>
    <name type="common">Turbot</name>
    <name type="synonym">Psetta maxima</name>
    <dbReference type="NCBI Taxonomy" id="52904"/>
    <lineage>
        <taxon>Eukaryota</taxon>
        <taxon>Metazoa</taxon>
        <taxon>Chordata</taxon>
        <taxon>Craniata</taxon>
        <taxon>Vertebrata</taxon>
        <taxon>Euteleostomi</taxon>
        <taxon>Actinopterygii</taxon>
        <taxon>Neopterygii</taxon>
        <taxon>Teleostei</taxon>
        <taxon>Neoteleostei</taxon>
        <taxon>Acanthomorphata</taxon>
        <taxon>Carangaria</taxon>
        <taxon>Pleuronectiformes</taxon>
        <taxon>Pleuronectoidei</taxon>
        <taxon>Scophthalmidae</taxon>
        <taxon>Scophthalmus</taxon>
    </lineage>
</organism>
<evidence type="ECO:0000256" key="1">
    <source>
        <dbReference type="SAM" id="MobiDB-lite"/>
    </source>
</evidence>